<dbReference type="PANTHER" id="PTHR46763:SF1">
    <property type="entry name" value="DYNEIN REGULATORY COMPLEX PROTEIN 8"/>
    <property type="match status" value="1"/>
</dbReference>
<accession>A0A3S5CBR6</accession>
<proteinExistence type="predicted"/>
<evidence type="ECO:0000313" key="2">
    <source>
        <dbReference type="Proteomes" id="UP000784294"/>
    </source>
</evidence>
<dbReference type="PANTHER" id="PTHR46763">
    <property type="entry name" value="DYNEIN REGULATORY COMPLEX PROTEIN 8"/>
    <property type="match status" value="1"/>
</dbReference>
<name>A0A3S5CBR6_9PLAT</name>
<evidence type="ECO:0000313" key="1">
    <source>
        <dbReference type="EMBL" id="VEL08101.1"/>
    </source>
</evidence>
<organism evidence="1 2">
    <name type="scientific">Protopolystoma xenopodis</name>
    <dbReference type="NCBI Taxonomy" id="117903"/>
    <lineage>
        <taxon>Eukaryota</taxon>
        <taxon>Metazoa</taxon>
        <taxon>Spiralia</taxon>
        <taxon>Lophotrochozoa</taxon>
        <taxon>Platyhelminthes</taxon>
        <taxon>Monogenea</taxon>
        <taxon>Polyopisthocotylea</taxon>
        <taxon>Polystomatidea</taxon>
        <taxon>Polystomatidae</taxon>
        <taxon>Protopolystoma</taxon>
    </lineage>
</organism>
<comment type="caution">
    <text evidence="1">The sequence shown here is derived from an EMBL/GenBank/DDBJ whole genome shotgun (WGS) entry which is preliminary data.</text>
</comment>
<protein>
    <recommendedName>
        <fullName evidence="3">EF-hand domain-containing protein</fullName>
    </recommendedName>
</protein>
<reference evidence="1" key="1">
    <citation type="submission" date="2018-11" db="EMBL/GenBank/DDBJ databases">
        <authorList>
            <consortium name="Pathogen Informatics"/>
        </authorList>
    </citation>
    <scope>NUCLEOTIDE SEQUENCE</scope>
</reference>
<evidence type="ECO:0008006" key="3">
    <source>
        <dbReference type="Google" id="ProtNLM"/>
    </source>
</evidence>
<dbReference type="OrthoDB" id="10260307at2759"/>
<keyword evidence="2" id="KW-1185">Reference proteome</keyword>
<sequence length="120" mass="13453">MRLKLENDPPNGYVNLDKFLPLMQEMLAERRFVLTSEKELVKAFQVLDAGKKNYVAAEALEMVLTSEGNFGILMHKSLLGEPFSKEEMEEMLAAALDPQKGIILYQDYAAILAGEDDELG</sequence>
<dbReference type="Proteomes" id="UP000784294">
    <property type="component" value="Unassembled WGS sequence"/>
</dbReference>
<dbReference type="SUPFAM" id="SSF47473">
    <property type="entry name" value="EF-hand"/>
    <property type="match status" value="1"/>
</dbReference>
<dbReference type="Gene3D" id="1.10.238.10">
    <property type="entry name" value="EF-hand"/>
    <property type="match status" value="1"/>
</dbReference>
<dbReference type="AlphaFoldDB" id="A0A3S5CBR6"/>
<gene>
    <name evidence="1" type="ORF">PXEA_LOCUS1541</name>
</gene>
<dbReference type="InterPro" id="IPR011992">
    <property type="entry name" value="EF-hand-dom_pair"/>
</dbReference>
<dbReference type="EMBL" id="CAAALY010003160">
    <property type="protein sequence ID" value="VEL08101.1"/>
    <property type="molecule type" value="Genomic_DNA"/>
</dbReference>